<evidence type="ECO:0000256" key="5">
    <source>
        <dbReference type="ARBA" id="ARBA00022839"/>
    </source>
</evidence>
<dbReference type="EMBL" id="JASOOE010000017">
    <property type="protein sequence ID" value="MDK7187884.1"/>
    <property type="molecule type" value="Genomic_DNA"/>
</dbReference>
<dbReference type="Gene3D" id="1.10.287.1040">
    <property type="entry name" value="Exonuclease VII, small subunit"/>
    <property type="match status" value="1"/>
</dbReference>
<organism evidence="7 8">
    <name type="scientific">Facklamia hominis</name>
    <dbReference type="NCBI Taxonomy" id="178214"/>
    <lineage>
        <taxon>Bacteria</taxon>
        <taxon>Bacillati</taxon>
        <taxon>Bacillota</taxon>
        <taxon>Bacilli</taxon>
        <taxon>Lactobacillales</taxon>
        <taxon>Aerococcaceae</taxon>
        <taxon>Facklamia</taxon>
    </lineage>
</organism>
<keyword evidence="3 6" id="KW-0540">Nuclease</keyword>
<dbReference type="GO" id="GO:0005829">
    <property type="term" value="C:cytosol"/>
    <property type="evidence" value="ECO:0007669"/>
    <property type="project" value="TreeGrafter"/>
</dbReference>
<dbReference type="GO" id="GO:0006308">
    <property type="term" value="P:DNA catabolic process"/>
    <property type="evidence" value="ECO:0007669"/>
    <property type="project" value="UniProtKB-UniRule"/>
</dbReference>
<name>A0AAJ1Q702_9LACT</name>
<dbReference type="Pfam" id="PF02609">
    <property type="entry name" value="Exonuc_VII_S"/>
    <property type="match status" value="1"/>
</dbReference>
<dbReference type="RefSeq" id="WP_070609856.1">
    <property type="nucleotide sequence ID" value="NZ_JASOOE010000017.1"/>
</dbReference>
<dbReference type="InterPro" id="IPR037004">
    <property type="entry name" value="Exonuc_VII_ssu_sf"/>
</dbReference>
<comment type="similarity">
    <text evidence="1 6">Belongs to the XseB family.</text>
</comment>
<evidence type="ECO:0000256" key="2">
    <source>
        <dbReference type="ARBA" id="ARBA00022490"/>
    </source>
</evidence>
<comment type="subunit">
    <text evidence="6">Heterooligomer composed of large and small subunits.</text>
</comment>
<evidence type="ECO:0000256" key="6">
    <source>
        <dbReference type="HAMAP-Rule" id="MF_00337"/>
    </source>
</evidence>
<keyword evidence="2 6" id="KW-0963">Cytoplasm</keyword>
<evidence type="ECO:0000256" key="3">
    <source>
        <dbReference type="ARBA" id="ARBA00022722"/>
    </source>
</evidence>
<evidence type="ECO:0000313" key="8">
    <source>
        <dbReference type="Proteomes" id="UP001229251"/>
    </source>
</evidence>
<dbReference type="PANTHER" id="PTHR34137:SF1">
    <property type="entry name" value="EXODEOXYRIBONUCLEASE 7 SMALL SUBUNIT"/>
    <property type="match status" value="1"/>
</dbReference>
<protein>
    <recommendedName>
        <fullName evidence="6">Exodeoxyribonuclease 7 small subunit</fullName>
        <ecNumber evidence="6">3.1.11.6</ecNumber>
    </recommendedName>
    <alternativeName>
        <fullName evidence="6">Exodeoxyribonuclease VII small subunit</fullName>
        <shortName evidence="6">Exonuclease VII small subunit</shortName>
    </alternativeName>
</protein>
<evidence type="ECO:0000256" key="4">
    <source>
        <dbReference type="ARBA" id="ARBA00022801"/>
    </source>
</evidence>
<keyword evidence="5 6" id="KW-0269">Exonuclease</keyword>
<dbReference type="GO" id="GO:0008855">
    <property type="term" value="F:exodeoxyribonuclease VII activity"/>
    <property type="evidence" value="ECO:0007669"/>
    <property type="project" value="UniProtKB-UniRule"/>
</dbReference>
<reference evidence="7" key="1">
    <citation type="submission" date="2023-05" db="EMBL/GenBank/DDBJ databases">
        <title>Cataloging the Phylogenetic Diversity of Human Bladder Bacteria.</title>
        <authorList>
            <person name="Du J."/>
        </authorList>
    </citation>
    <scope>NUCLEOTIDE SEQUENCE</scope>
    <source>
        <strain evidence="7">UMB1231</strain>
    </source>
</reference>
<evidence type="ECO:0000256" key="1">
    <source>
        <dbReference type="ARBA" id="ARBA00009998"/>
    </source>
</evidence>
<dbReference type="AlphaFoldDB" id="A0AAJ1Q702"/>
<comment type="subcellular location">
    <subcellularLocation>
        <location evidence="6">Cytoplasm</location>
    </subcellularLocation>
</comment>
<dbReference type="GO" id="GO:0009318">
    <property type="term" value="C:exodeoxyribonuclease VII complex"/>
    <property type="evidence" value="ECO:0007669"/>
    <property type="project" value="UniProtKB-UniRule"/>
</dbReference>
<proteinExistence type="inferred from homology"/>
<evidence type="ECO:0000313" key="7">
    <source>
        <dbReference type="EMBL" id="MDK7187884.1"/>
    </source>
</evidence>
<sequence length="78" mass="8803">MIQVEKEDNLTFETGIQELEQIVQQLEKGSLPLQEALTAFKRGVELSQFCQAELTQAEETVTLMMTQSGLKELDEDQA</sequence>
<dbReference type="NCBIfam" id="TIGR01280">
    <property type="entry name" value="xseB"/>
    <property type="match status" value="1"/>
</dbReference>
<gene>
    <name evidence="6 7" type="primary">xseB</name>
    <name evidence="7" type="ORF">QP433_07810</name>
</gene>
<dbReference type="HAMAP" id="MF_00337">
    <property type="entry name" value="Exonuc_7_S"/>
    <property type="match status" value="1"/>
</dbReference>
<dbReference type="Proteomes" id="UP001229251">
    <property type="component" value="Unassembled WGS sequence"/>
</dbReference>
<comment type="caution">
    <text evidence="7">The sequence shown here is derived from an EMBL/GenBank/DDBJ whole genome shotgun (WGS) entry which is preliminary data.</text>
</comment>
<dbReference type="SUPFAM" id="SSF116842">
    <property type="entry name" value="XseB-like"/>
    <property type="match status" value="1"/>
</dbReference>
<comment type="function">
    <text evidence="6">Bidirectionally degrades single-stranded DNA into large acid-insoluble oligonucleotides, which are then degraded further into small acid-soluble oligonucleotides.</text>
</comment>
<comment type="catalytic activity">
    <reaction evidence="6">
        <text>Exonucleolytic cleavage in either 5'- to 3'- or 3'- to 5'-direction to yield nucleoside 5'-phosphates.</text>
        <dbReference type="EC" id="3.1.11.6"/>
    </reaction>
</comment>
<accession>A0AAJ1Q702</accession>
<keyword evidence="4 6" id="KW-0378">Hydrolase</keyword>
<dbReference type="InterPro" id="IPR003761">
    <property type="entry name" value="Exonuc_VII_S"/>
</dbReference>
<dbReference type="PANTHER" id="PTHR34137">
    <property type="entry name" value="EXODEOXYRIBONUCLEASE 7 SMALL SUBUNIT"/>
    <property type="match status" value="1"/>
</dbReference>
<dbReference type="EC" id="3.1.11.6" evidence="6"/>